<sequence>MRLNGFFLLGKRIRVKLARYNRRRKLWRNALDLNEQEQSVETAQKAKGKERFENMVRGEMNAENRIVQAGLWGKLVSVGENLTEIHNSKKLELLISTSQSNMVDELVSLEVGDVLFLIRVKEWGLWEWKDDCSISKDRWKKMKMIACRSQNQWREQGRRTFRRAEKASWQTEIRYVPNEINLGVADDMGKGKERAMKDVRDMGLDIVEVPLDDPKVGGGDIGLGIVVGCRNEGISNSKEFICLVEGDISSQESVLVRGDRWETTSEVEEELKWVLFRRKKKKGLNKKIQSMYEIQNSILTSKERKKRDRALHKERGRESCKEDERIVNLFLSDSDISNRMRVKEGVSGDVWNLVLQKRFKTFNFLEMSMFGEELVENVMDD</sequence>
<dbReference type="EMBL" id="KZ663748">
    <property type="protein sequence ID" value="PPS10243.1"/>
    <property type="molecule type" value="Genomic_DNA"/>
</dbReference>
<accession>A0A2P5Y3Q9</accession>
<name>A0A2P5Y3Q9_GOSBA</name>
<evidence type="ECO:0000313" key="2">
    <source>
        <dbReference type="Proteomes" id="UP000239757"/>
    </source>
</evidence>
<proteinExistence type="predicted"/>
<reference evidence="1 2" key="1">
    <citation type="submission" date="2015-01" db="EMBL/GenBank/DDBJ databases">
        <title>Genome of allotetraploid Gossypium barbadense reveals genomic plasticity and fiber elongation in cotton evolution.</title>
        <authorList>
            <person name="Chen X."/>
            <person name="Liu X."/>
            <person name="Zhao B."/>
            <person name="Zheng H."/>
            <person name="Hu Y."/>
            <person name="Lu G."/>
            <person name="Yang C."/>
            <person name="Chen J."/>
            <person name="Shan C."/>
            <person name="Zhang L."/>
            <person name="Zhou Y."/>
            <person name="Wang L."/>
            <person name="Guo W."/>
            <person name="Bai Y."/>
            <person name="Ruan J."/>
            <person name="Shangguan X."/>
            <person name="Mao Y."/>
            <person name="Jiang J."/>
            <person name="Zhu Y."/>
            <person name="Lei J."/>
            <person name="Kang H."/>
            <person name="Chen S."/>
            <person name="He X."/>
            <person name="Wang R."/>
            <person name="Wang Y."/>
            <person name="Chen J."/>
            <person name="Wang L."/>
            <person name="Yu S."/>
            <person name="Wang B."/>
            <person name="Wei J."/>
            <person name="Song S."/>
            <person name="Lu X."/>
            <person name="Gao Z."/>
            <person name="Gu W."/>
            <person name="Deng X."/>
            <person name="Ma D."/>
            <person name="Wang S."/>
            <person name="Liang W."/>
            <person name="Fang L."/>
            <person name="Cai C."/>
            <person name="Zhu X."/>
            <person name="Zhou B."/>
            <person name="Zhang Y."/>
            <person name="Chen Z."/>
            <person name="Xu S."/>
            <person name="Zhu R."/>
            <person name="Wang S."/>
            <person name="Zhang T."/>
            <person name="Zhao G."/>
        </authorList>
    </citation>
    <scope>NUCLEOTIDE SEQUENCE [LARGE SCALE GENOMIC DNA]</scope>
    <source>
        <strain evidence="2">cv. Xinhai21</strain>
        <tissue evidence="1">Leaf</tissue>
    </source>
</reference>
<organism evidence="1 2">
    <name type="scientific">Gossypium barbadense</name>
    <name type="common">Sea Island cotton</name>
    <name type="synonym">Hibiscus barbadensis</name>
    <dbReference type="NCBI Taxonomy" id="3634"/>
    <lineage>
        <taxon>Eukaryota</taxon>
        <taxon>Viridiplantae</taxon>
        <taxon>Streptophyta</taxon>
        <taxon>Embryophyta</taxon>
        <taxon>Tracheophyta</taxon>
        <taxon>Spermatophyta</taxon>
        <taxon>Magnoliopsida</taxon>
        <taxon>eudicotyledons</taxon>
        <taxon>Gunneridae</taxon>
        <taxon>Pentapetalae</taxon>
        <taxon>rosids</taxon>
        <taxon>malvids</taxon>
        <taxon>Malvales</taxon>
        <taxon>Malvaceae</taxon>
        <taxon>Malvoideae</taxon>
        <taxon>Gossypium</taxon>
    </lineage>
</organism>
<evidence type="ECO:0008006" key="3">
    <source>
        <dbReference type="Google" id="ProtNLM"/>
    </source>
</evidence>
<dbReference type="AlphaFoldDB" id="A0A2P5Y3Q9"/>
<gene>
    <name evidence="1" type="ORF">GOBAR_AA10390</name>
</gene>
<dbReference type="OrthoDB" id="999103at2759"/>
<evidence type="ECO:0000313" key="1">
    <source>
        <dbReference type="EMBL" id="PPS10243.1"/>
    </source>
</evidence>
<dbReference type="Proteomes" id="UP000239757">
    <property type="component" value="Unassembled WGS sequence"/>
</dbReference>
<protein>
    <recommendedName>
        <fullName evidence="3">DUF4283 domain-containing protein</fullName>
    </recommendedName>
</protein>